<feature type="compositionally biased region" description="Basic and acidic residues" evidence="2">
    <location>
        <begin position="166"/>
        <end position="181"/>
    </location>
</feature>
<evidence type="ECO:0000256" key="2">
    <source>
        <dbReference type="SAM" id="MobiDB-lite"/>
    </source>
</evidence>
<accession>A0AAX4PCJ9</accession>
<dbReference type="Proteomes" id="UP001472866">
    <property type="component" value="Chromosome 08"/>
</dbReference>
<proteinExistence type="predicted"/>
<feature type="compositionally biased region" description="Basic residues" evidence="2">
    <location>
        <begin position="188"/>
        <end position="199"/>
    </location>
</feature>
<protein>
    <submittedName>
        <fullName evidence="3">Uncharacterized protein</fullName>
    </submittedName>
</protein>
<keyword evidence="1" id="KW-0175">Coiled coil</keyword>
<dbReference type="AlphaFoldDB" id="A0AAX4PCJ9"/>
<feature type="region of interest" description="Disordered" evidence="2">
    <location>
        <begin position="145"/>
        <end position="228"/>
    </location>
</feature>
<evidence type="ECO:0000313" key="4">
    <source>
        <dbReference type="Proteomes" id="UP001472866"/>
    </source>
</evidence>
<feature type="region of interest" description="Disordered" evidence="2">
    <location>
        <begin position="1"/>
        <end position="23"/>
    </location>
</feature>
<keyword evidence="4" id="KW-1185">Reference proteome</keyword>
<feature type="coiled-coil region" evidence="1">
    <location>
        <begin position="280"/>
        <end position="307"/>
    </location>
</feature>
<sequence>MASSSDETPYRAPNYFTKARGEGSKENIELGSARNLVSFSEAWSEHRSAWKEKLKGSGRDSSLTSSSPKRSEKRDALESIDNINVLLTRFRNAMGELGLPDPGPEGAGAPDLAEEVPVVARGGEKRGSLCSETLETLDKLGSALKGVAGGEPDDDVVGGSVTQASSREEEKPGPDAGEGHPPKALTRNQKKRLRRRKKKELLEQDRASSGAETELSEPGGPSTAGPAGYDLDGYIERRRRWHLASQAFARWRNGLPSGCSPRLVRANTPDPEVLTLRLELEKLLREKLALKVKNVQLARQNENLQELVSYKISVAPQHHFVSRGSPWSSLPSSPRSGTEGAVSKPASPRAAPAEGMRGVVSPIFSDDGKKSPQTPFHTPPPGHSRRRGRGPGGQEGGQRKEVLRVQASAGKRCDGEAQPGGDRRKTKAGGGSSELRGRADAKALQRLLPPETQRSYVIFLRIKKSDRASIFFLS</sequence>
<feature type="region of interest" description="Disordered" evidence="2">
    <location>
        <begin position="50"/>
        <end position="78"/>
    </location>
</feature>
<dbReference type="EMBL" id="CP151508">
    <property type="protein sequence ID" value="WZN63953.1"/>
    <property type="molecule type" value="Genomic_DNA"/>
</dbReference>
<reference evidence="3 4" key="1">
    <citation type="submission" date="2024-03" db="EMBL/GenBank/DDBJ databases">
        <title>Complete genome sequence of the green alga Chloropicon roscoffensis RCC1871.</title>
        <authorList>
            <person name="Lemieux C."/>
            <person name="Pombert J.-F."/>
            <person name="Otis C."/>
            <person name="Turmel M."/>
        </authorList>
    </citation>
    <scope>NUCLEOTIDE SEQUENCE [LARGE SCALE GENOMIC DNA]</scope>
    <source>
        <strain evidence="3 4">RCC1871</strain>
    </source>
</reference>
<organism evidence="3 4">
    <name type="scientific">Chloropicon roscoffensis</name>
    <dbReference type="NCBI Taxonomy" id="1461544"/>
    <lineage>
        <taxon>Eukaryota</taxon>
        <taxon>Viridiplantae</taxon>
        <taxon>Chlorophyta</taxon>
        <taxon>Chloropicophyceae</taxon>
        <taxon>Chloropicales</taxon>
        <taxon>Chloropicaceae</taxon>
        <taxon>Chloropicon</taxon>
    </lineage>
</organism>
<feature type="region of interest" description="Disordered" evidence="2">
    <location>
        <begin position="94"/>
        <end position="129"/>
    </location>
</feature>
<name>A0AAX4PCJ9_9CHLO</name>
<feature type="compositionally biased region" description="Low complexity" evidence="2">
    <location>
        <begin position="322"/>
        <end position="337"/>
    </location>
</feature>
<evidence type="ECO:0000313" key="3">
    <source>
        <dbReference type="EMBL" id="WZN63953.1"/>
    </source>
</evidence>
<evidence type="ECO:0000256" key="1">
    <source>
        <dbReference type="SAM" id="Coils"/>
    </source>
</evidence>
<gene>
    <name evidence="3" type="ORF">HKI87_08g55060</name>
</gene>
<feature type="region of interest" description="Disordered" evidence="2">
    <location>
        <begin position="321"/>
        <end position="438"/>
    </location>
</feature>